<evidence type="ECO:0000313" key="2">
    <source>
        <dbReference type="EMBL" id="KAJ1217710.1"/>
    </source>
</evidence>
<name>A0AAV7X0A0_PLEWA</name>
<feature type="region of interest" description="Disordered" evidence="1">
    <location>
        <begin position="60"/>
        <end position="110"/>
    </location>
</feature>
<accession>A0AAV7X0A0</accession>
<evidence type="ECO:0000256" key="1">
    <source>
        <dbReference type="SAM" id="MobiDB-lite"/>
    </source>
</evidence>
<proteinExistence type="predicted"/>
<dbReference type="AlphaFoldDB" id="A0AAV7X0A0"/>
<sequence length="110" mass="11366">MVHGPPLEAVLTKLQRSGMRSAPEMGSTRVTTALAGAVGEGHFNSRLGLSLLPEHPIVQRGADWGSRRGKGAAEGGPEVPGPLNPDRQDGKLETGLDLAGSVEAASPHEI</sequence>
<comment type="caution">
    <text evidence="2">The sequence shown here is derived from an EMBL/GenBank/DDBJ whole genome shotgun (WGS) entry which is preliminary data.</text>
</comment>
<dbReference type="Proteomes" id="UP001066276">
    <property type="component" value="Chromosome 1_1"/>
</dbReference>
<reference evidence="2" key="1">
    <citation type="journal article" date="2022" name="bioRxiv">
        <title>Sequencing and chromosome-scale assembly of the giantPleurodeles waltlgenome.</title>
        <authorList>
            <person name="Brown T."/>
            <person name="Elewa A."/>
            <person name="Iarovenko S."/>
            <person name="Subramanian E."/>
            <person name="Araus A.J."/>
            <person name="Petzold A."/>
            <person name="Susuki M."/>
            <person name="Suzuki K.-i.T."/>
            <person name="Hayashi T."/>
            <person name="Toyoda A."/>
            <person name="Oliveira C."/>
            <person name="Osipova E."/>
            <person name="Leigh N.D."/>
            <person name="Simon A."/>
            <person name="Yun M.H."/>
        </authorList>
    </citation>
    <scope>NUCLEOTIDE SEQUENCE</scope>
    <source>
        <strain evidence="2">20211129_DDA</strain>
        <tissue evidence="2">Liver</tissue>
    </source>
</reference>
<keyword evidence="3" id="KW-1185">Reference proteome</keyword>
<dbReference type="EMBL" id="JANPWB010000001">
    <property type="protein sequence ID" value="KAJ1217710.1"/>
    <property type="molecule type" value="Genomic_DNA"/>
</dbReference>
<protein>
    <submittedName>
        <fullName evidence="2">Uncharacterized protein</fullName>
    </submittedName>
</protein>
<gene>
    <name evidence="2" type="ORF">NDU88_005301</name>
</gene>
<organism evidence="2 3">
    <name type="scientific">Pleurodeles waltl</name>
    <name type="common">Iberian ribbed newt</name>
    <dbReference type="NCBI Taxonomy" id="8319"/>
    <lineage>
        <taxon>Eukaryota</taxon>
        <taxon>Metazoa</taxon>
        <taxon>Chordata</taxon>
        <taxon>Craniata</taxon>
        <taxon>Vertebrata</taxon>
        <taxon>Euteleostomi</taxon>
        <taxon>Amphibia</taxon>
        <taxon>Batrachia</taxon>
        <taxon>Caudata</taxon>
        <taxon>Salamandroidea</taxon>
        <taxon>Salamandridae</taxon>
        <taxon>Pleurodelinae</taxon>
        <taxon>Pleurodeles</taxon>
    </lineage>
</organism>
<evidence type="ECO:0000313" key="3">
    <source>
        <dbReference type="Proteomes" id="UP001066276"/>
    </source>
</evidence>